<reference evidence="1 2" key="1">
    <citation type="submission" date="2021-05" db="EMBL/GenBank/DDBJ databases">
        <title>Phylogenetic classification of ten novel species belonging to the genus Bifidobacterium comprising B. colchicus sp. nov., B. abeli sp. nov., B. bicoloris sp. nov., B. guerezis sp. nov., B. rosaliae sp. nov., B. santillanensis sp. nov., B. argentati sp. nov., B. amazzoni sp. nov., B. pluviali sp. nov., and B. pinnaculum sp. nov.</title>
        <authorList>
            <person name="Lugli G.A."/>
            <person name="Ruiz Garcia L."/>
            <person name="Margolles A."/>
            <person name="Ventura M."/>
        </authorList>
    </citation>
    <scope>NUCLEOTIDE SEQUENCE [LARGE SCALE GENOMIC DNA]</scope>
    <source>
        <strain evidence="1 2">6T3</strain>
    </source>
</reference>
<keyword evidence="2" id="KW-1185">Reference proteome</keyword>
<dbReference type="PROSITE" id="PS51257">
    <property type="entry name" value="PROKAR_LIPOPROTEIN"/>
    <property type="match status" value="1"/>
</dbReference>
<gene>
    <name evidence="1" type="ORF">KIH73_00900</name>
</gene>
<evidence type="ECO:0000313" key="2">
    <source>
        <dbReference type="Proteomes" id="UP000812844"/>
    </source>
</evidence>
<dbReference type="RefSeq" id="WP_219079627.1">
    <property type="nucleotide sequence ID" value="NZ_JAHBBD010000001.1"/>
</dbReference>
<dbReference type="EMBL" id="JAHBBD010000001">
    <property type="protein sequence ID" value="MBW3081952.1"/>
    <property type="molecule type" value="Genomic_DNA"/>
</dbReference>
<organism evidence="1 2">
    <name type="scientific">Bifidobacterium phasiani</name>
    <dbReference type="NCBI Taxonomy" id="2834431"/>
    <lineage>
        <taxon>Bacteria</taxon>
        <taxon>Bacillati</taxon>
        <taxon>Actinomycetota</taxon>
        <taxon>Actinomycetes</taxon>
        <taxon>Bifidobacteriales</taxon>
        <taxon>Bifidobacteriaceae</taxon>
        <taxon>Bifidobacterium</taxon>
    </lineage>
</organism>
<dbReference type="Proteomes" id="UP000812844">
    <property type="component" value="Unassembled WGS sequence"/>
</dbReference>
<evidence type="ECO:0000313" key="1">
    <source>
        <dbReference type="EMBL" id="MBW3081952.1"/>
    </source>
</evidence>
<proteinExistence type="predicted"/>
<accession>A0ABS6W6G3</accession>
<comment type="caution">
    <text evidence="1">The sequence shown here is derived from an EMBL/GenBank/DDBJ whole genome shotgun (WGS) entry which is preliminary data.</text>
</comment>
<protein>
    <submittedName>
        <fullName evidence="1">Uncharacterized protein</fullName>
    </submittedName>
</protein>
<sequence length="164" mass="17912">MRLVNLVRNPKPVGTTGWSGSCYLAEAPSLSYADLSLVVTARQDLSGMMQAWAETVVDTTPGVRYVLSAYLRDGSSTGPYPMDRVLAVDAGVIAGSATYDGVNKRYTMTFTPSVNVSHIRLYAPSTTGQRSMFASVICCTETEYRQVQDLGLVYFDQSTMPRRS</sequence>
<name>A0ABS6W6G3_9BIFI</name>